<dbReference type="GO" id="GO:0016787">
    <property type="term" value="F:hydrolase activity"/>
    <property type="evidence" value="ECO:0007669"/>
    <property type="project" value="UniProtKB-KW"/>
</dbReference>
<feature type="transmembrane region" description="Helical" evidence="8">
    <location>
        <begin position="262"/>
        <end position="282"/>
    </location>
</feature>
<dbReference type="EC" id="3.4.22.-" evidence="9"/>
<dbReference type="InterPro" id="IPR026392">
    <property type="entry name" value="Exo/Archaeosortase_dom"/>
</dbReference>
<evidence type="ECO:0000256" key="7">
    <source>
        <dbReference type="ARBA" id="ARBA00023136"/>
    </source>
</evidence>
<evidence type="ECO:0000313" key="9">
    <source>
        <dbReference type="EMBL" id="MFC4364401.1"/>
    </source>
</evidence>
<keyword evidence="10" id="KW-1185">Reference proteome</keyword>
<evidence type="ECO:0000256" key="8">
    <source>
        <dbReference type="SAM" id="Phobius"/>
    </source>
</evidence>
<feature type="transmembrane region" description="Helical" evidence="8">
    <location>
        <begin position="86"/>
        <end position="103"/>
    </location>
</feature>
<organism evidence="9 10">
    <name type="scientific">Simiduia curdlanivorans</name>
    <dbReference type="NCBI Taxonomy" id="1492769"/>
    <lineage>
        <taxon>Bacteria</taxon>
        <taxon>Pseudomonadati</taxon>
        <taxon>Pseudomonadota</taxon>
        <taxon>Gammaproteobacteria</taxon>
        <taxon>Cellvibrionales</taxon>
        <taxon>Cellvibrionaceae</taxon>
        <taxon>Simiduia</taxon>
    </lineage>
</organism>
<keyword evidence="4 8" id="KW-0812">Transmembrane</keyword>
<keyword evidence="5 9" id="KW-0378">Hydrolase</keyword>
<comment type="caution">
    <text evidence="9">The sequence shown here is derived from an EMBL/GenBank/DDBJ whole genome shotgun (WGS) entry which is preliminary data.</text>
</comment>
<sequence length="488" mass="55667">MIGPRIDNIKEILIRKRLNFIIYLAILVTVALCYPTLKSLGSHWTKWDQALSHALPTLAMLAHFLWRLSFKAETPNNNIKHPTPWLPLLALGCSSLCWFLFQINRIELLSAIFWLALIGFYIAACFSWKSFKQLAPTLALLLFVIPIWPQLTNTLVSLSGFVVSKLISALQIPAFIENNTIQIPSGLIVIADGCSGLRYLVIAVLLAYIIGLLNRSSLKQNTWLILCSIALALFANWVRIFILILIGYHTEMQSNLMHDHELFGWAVFGAFMLPALYFAPMVQHTKPHVIHMEMGSPVIATLLLALGPLLYLLANHTTPPTNPYSLKDFQSQGDIRYVMQEVPIKAINNTSVETKKIDFQDLNVRIDLVKNIPSKEGKLVPYIDTTYDKEIWKRVDSQPVKIMMENYQISRLKHINTQEQFLLLEQFNIGKETTGNYLWAKLLQLKARALNQQYFAMIIFQTHCNTDCQSETSSLIDIATSWEKRRPL</sequence>
<feature type="transmembrane region" description="Helical" evidence="8">
    <location>
        <begin position="294"/>
        <end position="314"/>
    </location>
</feature>
<dbReference type="NCBIfam" id="TIGR04178">
    <property type="entry name" value="exo_archaeo"/>
    <property type="match status" value="1"/>
</dbReference>
<dbReference type="Pfam" id="PF09721">
    <property type="entry name" value="Exosortase_EpsH"/>
    <property type="match status" value="1"/>
</dbReference>
<evidence type="ECO:0000256" key="3">
    <source>
        <dbReference type="ARBA" id="ARBA00022670"/>
    </source>
</evidence>
<evidence type="ECO:0000256" key="5">
    <source>
        <dbReference type="ARBA" id="ARBA00022801"/>
    </source>
</evidence>
<feature type="transmembrane region" description="Helical" evidence="8">
    <location>
        <begin position="49"/>
        <end position="66"/>
    </location>
</feature>
<evidence type="ECO:0000256" key="4">
    <source>
        <dbReference type="ARBA" id="ARBA00022692"/>
    </source>
</evidence>
<dbReference type="EMBL" id="JBHSCX010000025">
    <property type="protein sequence ID" value="MFC4364401.1"/>
    <property type="molecule type" value="Genomic_DNA"/>
</dbReference>
<dbReference type="Proteomes" id="UP001595840">
    <property type="component" value="Unassembled WGS sequence"/>
</dbReference>
<dbReference type="InterPro" id="IPR013426">
    <property type="entry name" value="EpsH-like"/>
</dbReference>
<proteinExistence type="predicted"/>
<feature type="transmembrane region" description="Helical" evidence="8">
    <location>
        <begin position="183"/>
        <end position="211"/>
    </location>
</feature>
<feature type="transmembrane region" description="Helical" evidence="8">
    <location>
        <begin position="20"/>
        <end position="37"/>
    </location>
</feature>
<comment type="subcellular location">
    <subcellularLocation>
        <location evidence="1">Cell membrane</location>
        <topology evidence="1">Multi-pass membrane protein</topology>
    </subcellularLocation>
</comment>
<protein>
    <submittedName>
        <fullName evidence="9">Exosortase</fullName>
        <ecNumber evidence="9">3.4.22.-</ecNumber>
    </submittedName>
</protein>
<dbReference type="RefSeq" id="WP_290260807.1">
    <property type="nucleotide sequence ID" value="NZ_JAUFQG010000004.1"/>
</dbReference>
<evidence type="ECO:0000313" key="10">
    <source>
        <dbReference type="Proteomes" id="UP001595840"/>
    </source>
</evidence>
<dbReference type="InterPro" id="IPR019127">
    <property type="entry name" value="Exosortase"/>
</dbReference>
<reference evidence="10" key="1">
    <citation type="journal article" date="2019" name="Int. J. Syst. Evol. Microbiol.">
        <title>The Global Catalogue of Microorganisms (GCM) 10K type strain sequencing project: providing services to taxonomists for standard genome sequencing and annotation.</title>
        <authorList>
            <consortium name="The Broad Institute Genomics Platform"/>
            <consortium name="The Broad Institute Genome Sequencing Center for Infectious Disease"/>
            <person name="Wu L."/>
            <person name="Ma J."/>
        </authorList>
    </citation>
    <scope>NUCLEOTIDE SEQUENCE [LARGE SCALE GENOMIC DNA]</scope>
    <source>
        <strain evidence="10">CECT 8570</strain>
    </source>
</reference>
<feature type="transmembrane region" description="Helical" evidence="8">
    <location>
        <begin position="223"/>
        <end position="250"/>
    </location>
</feature>
<keyword evidence="6 8" id="KW-1133">Transmembrane helix</keyword>
<keyword evidence="3" id="KW-0645">Protease</keyword>
<gene>
    <name evidence="9" type="primary">xrt</name>
    <name evidence="9" type="ORF">ACFOX3_18985</name>
</gene>
<accession>A0ABV8V913</accession>
<name>A0ABV8V913_9GAMM</name>
<evidence type="ECO:0000256" key="1">
    <source>
        <dbReference type="ARBA" id="ARBA00004651"/>
    </source>
</evidence>
<evidence type="ECO:0000256" key="2">
    <source>
        <dbReference type="ARBA" id="ARBA00022475"/>
    </source>
</evidence>
<keyword evidence="2" id="KW-1003">Cell membrane</keyword>
<evidence type="ECO:0000256" key="6">
    <source>
        <dbReference type="ARBA" id="ARBA00022989"/>
    </source>
</evidence>
<dbReference type="NCBIfam" id="TIGR02602">
    <property type="entry name" value="8TM_EpsH"/>
    <property type="match status" value="1"/>
</dbReference>
<feature type="transmembrane region" description="Helical" evidence="8">
    <location>
        <begin position="140"/>
        <end position="163"/>
    </location>
</feature>
<feature type="transmembrane region" description="Helical" evidence="8">
    <location>
        <begin position="109"/>
        <end position="128"/>
    </location>
</feature>
<keyword evidence="7 8" id="KW-0472">Membrane</keyword>